<dbReference type="InterPro" id="IPR017439">
    <property type="entry name" value="Amidohydrolase"/>
</dbReference>
<dbReference type="NCBIfam" id="TIGR01891">
    <property type="entry name" value="amidohydrolases"/>
    <property type="match status" value="1"/>
</dbReference>
<dbReference type="InterPro" id="IPR011650">
    <property type="entry name" value="Peptidase_M20_dimer"/>
</dbReference>
<keyword evidence="3" id="KW-0378">Hydrolase</keyword>
<feature type="binding site" evidence="1">
    <location>
        <position position="363"/>
    </location>
    <ligand>
        <name>Mn(2+)</name>
        <dbReference type="ChEBI" id="CHEBI:29035"/>
        <label>2</label>
    </ligand>
</feature>
<dbReference type="PIRSF" id="PIRSF005962">
    <property type="entry name" value="Pept_M20D_amidohydro"/>
    <property type="match status" value="1"/>
</dbReference>
<dbReference type="SUPFAM" id="SSF55031">
    <property type="entry name" value="Bacterial exopeptidase dimerisation domain"/>
    <property type="match status" value="1"/>
</dbReference>
<gene>
    <name evidence="3" type="ORF">FB560_3084</name>
</gene>
<keyword evidence="1" id="KW-0464">Manganese</keyword>
<dbReference type="GO" id="GO:0046872">
    <property type="term" value="F:metal ion binding"/>
    <property type="evidence" value="ECO:0007669"/>
    <property type="project" value="UniProtKB-KW"/>
</dbReference>
<dbReference type="RefSeq" id="WP_170198176.1">
    <property type="nucleotide sequence ID" value="NZ_VFOX01000002.1"/>
</dbReference>
<dbReference type="PANTHER" id="PTHR11014">
    <property type="entry name" value="PEPTIDASE M20 FAMILY MEMBER"/>
    <property type="match status" value="1"/>
</dbReference>
<evidence type="ECO:0000313" key="3">
    <source>
        <dbReference type="EMBL" id="TQL81611.1"/>
    </source>
</evidence>
<dbReference type="SUPFAM" id="SSF53187">
    <property type="entry name" value="Zn-dependent exopeptidases"/>
    <property type="match status" value="1"/>
</dbReference>
<accession>A0A543B9U8</accession>
<feature type="binding site" evidence="1">
    <location>
        <position position="104"/>
    </location>
    <ligand>
        <name>Mn(2+)</name>
        <dbReference type="ChEBI" id="CHEBI:29035"/>
        <label>2</label>
    </ligand>
</feature>
<comment type="cofactor">
    <cofactor evidence="1">
        <name>Mn(2+)</name>
        <dbReference type="ChEBI" id="CHEBI:29035"/>
    </cofactor>
    <text evidence="1">The Mn(2+) ion enhances activity.</text>
</comment>
<feature type="binding site" evidence="1">
    <location>
        <position position="137"/>
    </location>
    <ligand>
        <name>Mn(2+)</name>
        <dbReference type="ChEBI" id="CHEBI:29035"/>
        <label>2</label>
    </ligand>
</feature>
<sequence>MTVQERTAVDEAEELRGVRRRLHSIAELRFTEHRTGAEIESLLDGWVDSLTTGVAGTGLIARIGGDAPGPRVLLRADMDAYPVQEVNDLPYASTTPGVSHACGHDAHMTVMVGVLRRLAARRPERGSVEVLFQPAEEIPFGQPSGARGVLESGALAESYDAVLGLHCWPNLEAGSVGVDPKIAMAAKDAFRMVARGRASHAATPGLGRDALLAMSDLVTSLHAVIARRRNPDEMVALNVGTISGGASQSQVPEEVAITGTLRTHDPVVRATCKQTIAQLCEGVGRAHDVSIELTWADEMPSLVNAHALVELARAVGPEVCDLVDLPKPPLTTDDFALLAERWPGLYLKLGVAEPGRSGTRALHSGDFDIDERCLTTGVDMMERLTRAVLSTDERNR</sequence>
<keyword evidence="1" id="KW-0479">Metal-binding</keyword>
<dbReference type="PANTHER" id="PTHR11014:SF63">
    <property type="entry name" value="METALLOPEPTIDASE, PUTATIVE (AFU_ORTHOLOGUE AFUA_6G09600)-RELATED"/>
    <property type="match status" value="1"/>
</dbReference>
<dbReference type="Proteomes" id="UP000317209">
    <property type="component" value="Unassembled WGS sequence"/>
</dbReference>
<proteinExistence type="predicted"/>
<feature type="binding site" evidence="1">
    <location>
        <position position="102"/>
    </location>
    <ligand>
        <name>Mn(2+)</name>
        <dbReference type="ChEBI" id="CHEBI:29035"/>
        <label>2</label>
    </ligand>
</feature>
<evidence type="ECO:0000256" key="1">
    <source>
        <dbReference type="PIRSR" id="PIRSR005962-1"/>
    </source>
</evidence>
<organism evidence="3 4">
    <name type="scientific">Microbacterium saperdae</name>
    <dbReference type="NCBI Taxonomy" id="69368"/>
    <lineage>
        <taxon>Bacteria</taxon>
        <taxon>Bacillati</taxon>
        <taxon>Actinomycetota</taxon>
        <taxon>Actinomycetes</taxon>
        <taxon>Micrococcales</taxon>
        <taxon>Microbacteriaceae</taxon>
        <taxon>Microbacterium</taxon>
    </lineage>
</organism>
<name>A0A543B9U8_9MICO</name>
<dbReference type="InterPro" id="IPR036264">
    <property type="entry name" value="Bact_exopeptidase_dim_dom"/>
</dbReference>
<dbReference type="AlphaFoldDB" id="A0A543B9U8"/>
<comment type="caution">
    <text evidence="3">The sequence shown here is derived from an EMBL/GenBank/DDBJ whole genome shotgun (WGS) entry which is preliminary data.</text>
</comment>
<evidence type="ECO:0000259" key="2">
    <source>
        <dbReference type="Pfam" id="PF07687"/>
    </source>
</evidence>
<evidence type="ECO:0000313" key="4">
    <source>
        <dbReference type="Proteomes" id="UP000317209"/>
    </source>
</evidence>
<dbReference type="Pfam" id="PF07687">
    <property type="entry name" value="M20_dimer"/>
    <property type="match status" value="1"/>
</dbReference>
<dbReference type="InterPro" id="IPR002933">
    <property type="entry name" value="Peptidase_M20"/>
</dbReference>
<dbReference type="GO" id="GO:0016787">
    <property type="term" value="F:hydrolase activity"/>
    <property type="evidence" value="ECO:0007669"/>
    <property type="project" value="UniProtKB-KW"/>
</dbReference>
<feature type="domain" description="Peptidase M20 dimerisation" evidence="2">
    <location>
        <begin position="190"/>
        <end position="283"/>
    </location>
</feature>
<dbReference type="Gene3D" id="3.30.70.360">
    <property type="match status" value="1"/>
</dbReference>
<dbReference type="CDD" id="cd03886">
    <property type="entry name" value="M20_Acy1"/>
    <property type="match status" value="1"/>
</dbReference>
<dbReference type="Pfam" id="PF01546">
    <property type="entry name" value="Peptidase_M20"/>
    <property type="match status" value="1"/>
</dbReference>
<dbReference type="Gene3D" id="3.40.630.10">
    <property type="entry name" value="Zn peptidases"/>
    <property type="match status" value="1"/>
</dbReference>
<keyword evidence="4" id="KW-1185">Reference proteome</keyword>
<reference evidence="3 4" key="1">
    <citation type="submission" date="2019-06" db="EMBL/GenBank/DDBJ databases">
        <title>Sequencing the genomes of 1000 actinobacteria strains.</title>
        <authorList>
            <person name="Klenk H.-P."/>
        </authorList>
    </citation>
    <scope>NUCLEOTIDE SEQUENCE [LARGE SCALE GENOMIC DNA]</scope>
    <source>
        <strain evidence="3 4">DSM 20169</strain>
    </source>
</reference>
<feature type="binding site" evidence="1">
    <location>
        <position position="166"/>
    </location>
    <ligand>
        <name>Mn(2+)</name>
        <dbReference type="ChEBI" id="CHEBI:29035"/>
        <label>2</label>
    </ligand>
</feature>
<dbReference type="EMBL" id="VFOX01000002">
    <property type="protein sequence ID" value="TQL81611.1"/>
    <property type="molecule type" value="Genomic_DNA"/>
</dbReference>
<protein>
    <submittedName>
        <fullName evidence="3">Amidohydrolase</fullName>
    </submittedName>
</protein>